<reference evidence="2 3" key="1">
    <citation type="journal article" date="2018" name="Elife">
        <title>Discovery and characterization of a prevalent human gut bacterial enzyme sufficient for the inactivation of a family of plant toxins.</title>
        <authorList>
            <person name="Koppel N."/>
            <person name="Bisanz J.E."/>
            <person name="Pandelia M.E."/>
            <person name="Turnbaugh P.J."/>
            <person name="Balskus E.P."/>
        </authorList>
    </citation>
    <scope>NUCLEOTIDE SEQUENCE [LARGE SCALE GENOMIC DNA]</scope>
    <source>
        <strain evidence="2 3">FAA1-1-60AUCSF</strain>
    </source>
</reference>
<protein>
    <recommendedName>
        <fullName evidence="5">DUF559 domain-containing protein</fullName>
    </recommendedName>
</protein>
<comment type="caution">
    <text evidence="2">The sequence shown here is derived from an EMBL/GenBank/DDBJ whole genome shotgun (WGS) entry which is preliminary data.</text>
</comment>
<dbReference type="RefSeq" id="WP_035585488.1">
    <property type="nucleotide sequence ID" value="NZ_CP021140.1"/>
</dbReference>
<dbReference type="Gene3D" id="3.40.960.10">
    <property type="entry name" value="VSR Endonuclease"/>
    <property type="match status" value="1"/>
</dbReference>
<evidence type="ECO:0000313" key="1">
    <source>
        <dbReference type="EMBL" id="MVN32389.1"/>
    </source>
</evidence>
<organism evidence="2 3">
    <name type="scientific">Eggerthella lenta</name>
    <name type="common">Eubacterium lentum</name>
    <dbReference type="NCBI Taxonomy" id="84112"/>
    <lineage>
        <taxon>Bacteria</taxon>
        <taxon>Bacillati</taxon>
        <taxon>Actinomycetota</taxon>
        <taxon>Coriobacteriia</taxon>
        <taxon>Eggerthellales</taxon>
        <taxon>Eggerthellaceae</taxon>
        <taxon>Eggerthella</taxon>
    </lineage>
</organism>
<evidence type="ECO:0000313" key="4">
    <source>
        <dbReference type="Proteomes" id="UP000436429"/>
    </source>
</evidence>
<sequence length="319" mass="35793">MTLYLADAPAVEYWRRADPSAKTRARAATPFGQDRETPPFSASDLAALEEAGVGWLSEPIHLLAPDASSRRRCKRTKLHVCSHRLPERSFVKLSSRVMVASPELTCLSIAPSTPFPLLVEFLYELCGRYRLPDGRGGDAVELPPATTVAGIERFADKARGVRGAADVKRALRYACDNSLSPMETDIAETMVFDPRMGGLGLEKPQLNPRFEVTRKNRRALPQSAYLPDLFWPRANISVEYDSDKHHRGDRKASEDAIRRNGIEHLGTRVVTLTWGQARNYYEFERVALLVASALGKKFGPGWDAWANRRIELHRLLVQR</sequence>
<dbReference type="Proteomes" id="UP000253857">
    <property type="component" value="Unassembled WGS sequence"/>
</dbReference>
<evidence type="ECO:0000313" key="3">
    <source>
        <dbReference type="Proteomes" id="UP000253857"/>
    </source>
</evidence>
<reference evidence="1 4" key="2">
    <citation type="submission" date="2019-11" db="EMBL/GenBank/DDBJ databases">
        <title>Whole genome shotgun sequencing (WGS) data from Adlercreutzia equolifaciens ResAG-91, Eggerthella lenta MRI-F36, MRI-F37, MRI-F40, ResAG-49, ResAG-88, ResAG-121, ResAG-145, and Gordonibacter sp. ResAG-5, ResAG-26, ResAG-43, ResAG-50, ResAG-59.</title>
        <authorList>
            <person name="Stoll D.A."/>
            <person name="Danylec N."/>
            <person name="Franz C.M.A.P."/>
            <person name="Huch M."/>
        </authorList>
    </citation>
    <scope>NUCLEOTIDE SEQUENCE [LARGE SCALE GENOMIC DNA]</scope>
    <source>
        <strain evidence="1 4">ResAG-88</strain>
    </source>
</reference>
<accession>A0A369NBE4</accession>
<dbReference type="AlphaFoldDB" id="A0A369NBE4"/>
<name>A0A369NBE4_EGGLN</name>
<proteinExistence type="predicted"/>
<evidence type="ECO:0008006" key="5">
    <source>
        <dbReference type="Google" id="ProtNLM"/>
    </source>
</evidence>
<gene>
    <name evidence="2" type="ORF">C1871_02610</name>
    <name evidence="1" type="ORF">GO726_04295</name>
</gene>
<dbReference type="EMBL" id="PPTY01000002">
    <property type="protein sequence ID" value="RDB88345.1"/>
    <property type="molecule type" value="Genomic_DNA"/>
</dbReference>
<dbReference type="EMBL" id="WPOM01000006">
    <property type="protein sequence ID" value="MVN32389.1"/>
    <property type="molecule type" value="Genomic_DNA"/>
</dbReference>
<dbReference type="Proteomes" id="UP000436429">
    <property type="component" value="Unassembled WGS sequence"/>
</dbReference>
<evidence type="ECO:0000313" key="2">
    <source>
        <dbReference type="EMBL" id="RDB88345.1"/>
    </source>
</evidence>